<reference evidence="2 3" key="1">
    <citation type="journal article" date="2008" name="J. Bacteriol.">
        <title>Complete genome sequence of the mosquitocidal bacterium Bacillus sphaericus C3-41 and comparison with those of closely related Bacillus species.</title>
        <authorList>
            <person name="Hu X."/>
            <person name="Fan W."/>
            <person name="Han B."/>
            <person name="Liu H."/>
            <person name="Zheng D."/>
            <person name="Li Q."/>
            <person name="Dong W."/>
            <person name="Yan J."/>
            <person name="Gao M."/>
            <person name="Berry C."/>
            <person name="Yuan Z."/>
        </authorList>
    </citation>
    <scope>NUCLEOTIDE SEQUENCE [LARGE SCALE GENOMIC DNA]</scope>
    <source>
        <strain evidence="2 3">C3-41</strain>
    </source>
</reference>
<dbReference type="HOGENOM" id="CLU_2807291_0_0_9"/>
<dbReference type="AlphaFoldDB" id="B1HT27"/>
<name>B1HT27_LYSSC</name>
<evidence type="ECO:0000256" key="1">
    <source>
        <dbReference type="SAM" id="Phobius"/>
    </source>
</evidence>
<evidence type="ECO:0000313" key="2">
    <source>
        <dbReference type="EMBL" id="ACA37781.1"/>
    </source>
</evidence>
<accession>B1HT27</accession>
<evidence type="ECO:0000313" key="3">
    <source>
        <dbReference type="Proteomes" id="UP000002164"/>
    </source>
</evidence>
<dbReference type="KEGG" id="lsp:Bsph_0145"/>
<organism evidence="2 3">
    <name type="scientific">Lysinibacillus sphaericus (strain C3-41)</name>
    <dbReference type="NCBI Taxonomy" id="444177"/>
    <lineage>
        <taxon>Bacteria</taxon>
        <taxon>Bacillati</taxon>
        <taxon>Bacillota</taxon>
        <taxon>Bacilli</taxon>
        <taxon>Bacillales</taxon>
        <taxon>Bacillaceae</taxon>
        <taxon>Lysinibacillus</taxon>
    </lineage>
</organism>
<feature type="transmembrane region" description="Helical" evidence="1">
    <location>
        <begin position="28"/>
        <end position="49"/>
    </location>
</feature>
<keyword evidence="1" id="KW-0812">Transmembrane</keyword>
<protein>
    <submittedName>
        <fullName evidence="2">Uncharacterized protein</fullName>
    </submittedName>
</protein>
<dbReference type="EMBL" id="CP000817">
    <property type="protein sequence ID" value="ACA37781.1"/>
    <property type="molecule type" value="Genomic_DNA"/>
</dbReference>
<sequence length="67" mass="7883">MDFLIALQLGQIIVQVRKAPSFFSIYFHTYLFLKNTCVTSSVFSLLFVLERKMIHTPTKTIVQTFYF</sequence>
<keyword evidence="1" id="KW-0472">Membrane</keyword>
<gene>
    <name evidence="2" type="ordered locus">Bsph_0145</name>
</gene>
<proteinExistence type="predicted"/>
<keyword evidence="1" id="KW-1133">Transmembrane helix</keyword>
<dbReference type="EnsemblBacteria" id="ACA37781">
    <property type="protein sequence ID" value="ACA37781"/>
    <property type="gene ID" value="Bsph_0145"/>
</dbReference>
<dbReference type="Proteomes" id="UP000002164">
    <property type="component" value="Chromosome"/>
</dbReference>